<name>A0A1I1Y490_9BURK</name>
<evidence type="ECO:0000256" key="1">
    <source>
        <dbReference type="ARBA" id="ARBA00007613"/>
    </source>
</evidence>
<gene>
    <name evidence="4" type="ORF">SAMN04489710_11532</name>
</gene>
<keyword evidence="2 4" id="KW-0449">Lipoprotein</keyword>
<dbReference type="NCBIfam" id="TIGR01845">
    <property type="entry name" value="outer_NodT"/>
    <property type="match status" value="1"/>
</dbReference>
<dbReference type="OrthoDB" id="9770517at2"/>
<dbReference type="PANTHER" id="PTHR30203:SF32">
    <property type="entry name" value="CATION EFFLUX SYSTEM PROTEIN CUSC"/>
    <property type="match status" value="1"/>
</dbReference>
<dbReference type="Pfam" id="PF02321">
    <property type="entry name" value="OEP"/>
    <property type="match status" value="2"/>
</dbReference>
<dbReference type="AlphaFoldDB" id="A0A1I1Y490"/>
<feature type="chain" id="PRO_5011332151" evidence="2">
    <location>
        <begin position="28"/>
        <end position="520"/>
    </location>
</feature>
<sequence length="520" mass="54335">MTRPAPPMPLRFTAPSLPMALAAALLAAGCANLAPPYQAPAPAVPATLDGATTAPAQASDIGNVPWESFITDPRLRGVVAQSLEANRDLRVAALAIERARAQYGVSRADLFPTLNATGAGTRSRTADDLTAAGRSNTSAQYSAQIGFASYEIDFFGRVRNLNDAALQEFLRVGENARSVRLSLIADVAGAWLTLDADARRLLLARETLRTREQSLSLAQRSYEQGATSGLTLTQTQTTVDSARADIATTTAQLAKDRNALHLLAGGPVADALLPPVALEALAPPPPPAAPSQAQAPAQGGAPSPSGADRAGSPDPARWQRAPARVAPLLAVPASLPSSTLLRRPDVQAAERSLQGSFASIGAARAAFFPSITLTTSVGTASNELSGLFGAGNGTWSFAPQIRLPIFDAGRNQANLRIAEVARDTAVAQYDKAVQTAFREVADALAERATLQDRVQAQQSLVSTSQRALDLTLARWRLGADSYLAVLDAQRSLYSAQLGLIAVQLAEQSNGVTLYKVLGGG</sequence>
<protein>
    <submittedName>
        <fullName evidence="4">Efflux transporter, outer membrane factor (OMF) lipoprotein, NodT family</fullName>
    </submittedName>
</protein>
<dbReference type="InterPro" id="IPR003423">
    <property type="entry name" value="OMP_efflux"/>
</dbReference>
<keyword evidence="2" id="KW-0812">Transmembrane</keyword>
<evidence type="ECO:0000256" key="2">
    <source>
        <dbReference type="RuleBase" id="RU362097"/>
    </source>
</evidence>
<accession>A0A1I1Y490</accession>
<reference evidence="5" key="1">
    <citation type="submission" date="2016-10" db="EMBL/GenBank/DDBJ databases">
        <authorList>
            <person name="Varghese N."/>
            <person name="Submissions S."/>
        </authorList>
    </citation>
    <scope>NUCLEOTIDE SEQUENCE [LARGE SCALE GENOMIC DNA]</scope>
    <source>
        <strain evidence="5">DSM 7481</strain>
    </source>
</reference>
<dbReference type="Gene3D" id="1.20.1600.10">
    <property type="entry name" value="Outer membrane efflux proteins (OEP)"/>
    <property type="match status" value="2"/>
</dbReference>
<dbReference type="RefSeq" id="WP_092955904.1">
    <property type="nucleotide sequence ID" value="NZ_FOMQ01000015.1"/>
</dbReference>
<dbReference type="SUPFAM" id="SSF56954">
    <property type="entry name" value="Outer membrane efflux proteins (OEP)"/>
    <property type="match status" value="2"/>
</dbReference>
<dbReference type="STRING" id="32040.SAMN04489710_11532"/>
<dbReference type="GO" id="GO:0005886">
    <property type="term" value="C:plasma membrane"/>
    <property type="evidence" value="ECO:0007669"/>
    <property type="project" value="UniProtKB-SubCell"/>
</dbReference>
<proteinExistence type="inferred from homology"/>
<dbReference type="Proteomes" id="UP000199517">
    <property type="component" value="Unassembled WGS sequence"/>
</dbReference>
<evidence type="ECO:0000256" key="3">
    <source>
        <dbReference type="SAM" id="MobiDB-lite"/>
    </source>
</evidence>
<keyword evidence="2" id="KW-1134">Transmembrane beta strand</keyword>
<evidence type="ECO:0000313" key="5">
    <source>
        <dbReference type="Proteomes" id="UP000199517"/>
    </source>
</evidence>
<dbReference type="PROSITE" id="PS51257">
    <property type="entry name" value="PROKAR_LIPOPROTEIN"/>
    <property type="match status" value="1"/>
</dbReference>
<comment type="subcellular location">
    <subcellularLocation>
        <location evidence="2">Cell membrane</location>
        <topology evidence="2">Lipid-anchor</topology>
    </subcellularLocation>
</comment>
<feature type="signal peptide" evidence="2">
    <location>
        <begin position="1"/>
        <end position="27"/>
    </location>
</feature>
<keyword evidence="2" id="KW-0472">Membrane</keyword>
<dbReference type="GO" id="GO:0015562">
    <property type="term" value="F:efflux transmembrane transporter activity"/>
    <property type="evidence" value="ECO:0007669"/>
    <property type="project" value="InterPro"/>
</dbReference>
<keyword evidence="5" id="KW-1185">Reference proteome</keyword>
<dbReference type="PANTHER" id="PTHR30203">
    <property type="entry name" value="OUTER MEMBRANE CATION EFFLUX PROTEIN"/>
    <property type="match status" value="1"/>
</dbReference>
<organism evidence="4 5">
    <name type="scientific">Paracidovorax konjaci</name>
    <dbReference type="NCBI Taxonomy" id="32040"/>
    <lineage>
        <taxon>Bacteria</taxon>
        <taxon>Pseudomonadati</taxon>
        <taxon>Pseudomonadota</taxon>
        <taxon>Betaproteobacteria</taxon>
        <taxon>Burkholderiales</taxon>
        <taxon>Comamonadaceae</taxon>
        <taxon>Paracidovorax</taxon>
    </lineage>
</organism>
<feature type="region of interest" description="Disordered" evidence="3">
    <location>
        <begin position="280"/>
        <end position="317"/>
    </location>
</feature>
<dbReference type="EMBL" id="FOMQ01000015">
    <property type="protein sequence ID" value="SFE12650.1"/>
    <property type="molecule type" value="Genomic_DNA"/>
</dbReference>
<feature type="compositionally biased region" description="Low complexity" evidence="3">
    <location>
        <begin position="290"/>
        <end position="307"/>
    </location>
</feature>
<evidence type="ECO:0000313" key="4">
    <source>
        <dbReference type="EMBL" id="SFE12650.1"/>
    </source>
</evidence>
<dbReference type="InterPro" id="IPR010131">
    <property type="entry name" value="MdtP/NodT-like"/>
</dbReference>
<keyword evidence="2" id="KW-0732">Signal</keyword>
<keyword evidence="2" id="KW-0564">Palmitate</keyword>
<comment type="similarity">
    <text evidence="1 2">Belongs to the outer membrane factor (OMF) (TC 1.B.17) family.</text>
</comment>